<dbReference type="InParanoid" id="A0A1X7UFJ8"/>
<dbReference type="AlphaFoldDB" id="A0A1X7UFJ8"/>
<protein>
    <recommendedName>
        <fullName evidence="1">HAT C-terminal dimerisation domain-containing protein</fullName>
    </recommendedName>
</protein>
<organism evidence="2">
    <name type="scientific">Amphimedon queenslandica</name>
    <name type="common">Sponge</name>
    <dbReference type="NCBI Taxonomy" id="400682"/>
    <lineage>
        <taxon>Eukaryota</taxon>
        <taxon>Metazoa</taxon>
        <taxon>Porifera</taxon>
        <taxon>Demospongiae</taxon>
        <taxon>Heteroscleromorpha</taxon>
        <taxon>Haplosclerida</taxon>
        <taxon>Niphatidae</taxon>
        <taxon>Amphimedon</taxon>
    </lineage>
</organism>
<accession>A0A1X7UFJ8</accession>
<dbReference type="STRING" id="400682.A0A1X7UFJ8"/>
<feature type="domain" description="HAT C-terminal dimerisation" evidence="1">
    <location>
        <begin position="2"/>
        <end position="45"/>
    </location>
</feature>
<dbReference type="Pfam" id="PF05699">
    <property type="entry name" value="Dimer_Tnp_hAT"/>
    <property type="match status" value="1"/>
</dbReference>
<dbReference type="GO" id="GO:0046983">
    <property type="term" value="F:protein dimerization activity"/>
    <property type="evidence" value="ECO:0007669"/>
    <property type="project" value="InterPro"/>
</dbReference>
<sequence length="105" mass="11666">MTVAVSTAQCERSFSTLKLIKNHLRSTMGDERLANMAVLSIERELSGGIYGPYPYRVRIRPSLSGPCASVRPSAFETLPPTLPSYHLHFFSLDTPLGVMFCFDVI</sequence>
<dbReference type="PANTHER" id="PTHR45749">
    <property type="match status" value="1"/>
</dbReference>
<reference evidence="2" key="1">
    <citation type="submission" date="2017-05" db="UniProtKB">
        <authorList>
            <consortium name="EnsemblMetazoa"/>
        </authorList>
    </citation>
    <scope>IDENTIFICATION</scope>
</reference>
<evidence type="ECO:0000259" key="1">
    <source>
        <dbReference type="Pfam" id="PF05699"/>
    </source>
</evidence>
<name>A0A1X7UFJ8_AMPQE</name>
<dbReference type="EnsemblMetazoa" id="Aqu2.1.26420_001">
    <property type="protein sequence ID" value="Aqu2.1.26420_001"/>
    <property type="gene ID" value="Aqu2.1.26420"/>
</dbReference>
<proteinExistence type="predicted"/>
<dbReference type="InterPro" id="IPR008906">
    <property type="entry name" value="HATC_C_dom"/>
</dbReference>
<dbReference type="PANTHER" id="PTHR45749:SF37">
    <property type="entry name" value="OS05G0311600 PROTEIN"/>
    <property type="match status" value="1"/>
</dbReference>
<evidence type="ECO:0000313" key="2">
    <source>
        <dbReference type="EnsemblMetazoa" id="Aqu2.1.26420_001"/>
    </source>
</evidence>